<evidence type="ECO:0000256" key="13">
    <source>
        <dbReference type="RuleBase" id="RU003421"/>
    </source>
</evidence>
<dbReference type="AlphaFoldDB" id="A0A2W7NH71"/>
<dbReference type="InterPro" id="IPR005944">
    <property type="entry name" value="Pro_iminopeptidase"/>
</dbReference>
<evidence type="ECO:0000256" key="4">
    <source>
        <dbReference type="ARBA" id="ARBA00012568"/>
    </source>
</evidence>
<evidence type="ECO:0000313" key="16">
    <source>
        <dbReference type="Proteomes" id="UP000248916"/>
    </source>
</evidence>
<feature type="active site" evidence="12">
    <location>
        <position position="269"/>
    </location>
</feature>
<comment type="catalytic activity">
    <reaction evidence="1 11 13">
        <text>Release of N-terminal proline from a peptide.</text>
        <dbReference type="EC" id="3.4.11.5"/>
    </reaction>
</comment>
<comment type="caution">
    <text evidence="15">The sequence shown here is derived from an EMBL/GenBank/DDBJ whole genome shotgun (WGS) entry which is preliminary data.</text>
</comment>
<dbReference type="InterPro" id="IPR002410">
    <property type="entry name" value="Peptidase_S33"/>
</dbReference>
<evidence type="ECO:0000256" key="10">
    <source>
        <dbReference type="ARBA" id="ARBA00029605"/>
    </source>
</evidence>
<evidence type="ECO:0000256" key="5">
    <source>
        <dbReference type="ARBA" id="ARBA00021843"/>
    </source>
</evidence>
<evidence type="ECO:0000256" key="9">
    <source>
        <dbReference type="ARBA" id="ARBA00022801"/>
    </source>
</evidence>
<feature type="domain" description="AB hydrolase-1" evidence="14">
    <location>
        <begin position="39"/>
        <end position="298"/>
    </location>
</feature>
<evidence type="ECO:0000256" key="1">
    <source>
        <dbReference type="ARBA" id="ARBA00001585"/>
    </source>
</evidence>
<keyword evidence="16" id="KW-1185">Reference proteome</keyword>
<comment type="subcellular location">
    <subcellularLocation>
        <location evidence="2 11">Cytoplasm</location>
    </subcellularLocation>
</comment>
<dbReference type="InterPro" id="IPR000073">
    <property type="entry name" value="AB_hydrolase_1"/>
</dbReference>
<organism evidence="15 16">
    <name type="scientific">Palleronia aestuarii</name>
    <dbReference type="NCBI Taxonomy" id="568105"/>
    <lineage>
        <taxon>Bacteria</taxon>
        <taxon>Pseudomonadati</taxon>
        <taxon>Pseudomonadota</taxon>
        <taxon>Alphaproteobacteria</taxon>
        <taxon>Rhodobacterales</taxon>
        <taxon>Roseobacteraceae</taxon>
        <taxon>Palleronia</taxon>
    </lineage>
</organism>
<feature type="active site" description="Nucleophile" evidence="12">
    <location>
        <position position="111"/>
    </location>
</feature>
<evidence type="ECO:0000256" key="8">
    <source>
        <dbReference type="ARBA" id="ARBA00022670"/>
    </source>
</evidence>
<reference evidence="15 16" key="1">
    <citation type="submission" date="2018-06" db="EMBL/GenBank/DDBJ databases">
        <title>Genomic Encyclopedia of Archaeal and Bacterial Type Strains, Phase II (KMG-II): from individual species to whole genera.</title>
        <authorList>
            <person name="Goeker M."/>
        </authorList>
    </citation>
    <scope>NUCLEOTIDE SEQUENCE [LARGE SCALE GENOMIC DNA]</scope>
    <source>
        <strain evidence="15 16">DSM 22009</strain>
    </source>
</reference>
<dbReference type="RefSeq" id="WP_111537435.1">
    <property type="nucleotide sequence ID" value="NZ_QKZL01000008.1"/>
</dbReference>
<dbReference type="PANTHER" id="PTHR43722">
    <property type="entry name" value="PROLINE IMINOPEPTIDASE"/>
    <property type="match status" value="1"/>
</dbReference>
<protein>
    <recommendedName>
        <fullName evidence="5 11">Proline iminopeptidase</fullName>
        <shortName evidence="11">PIP</shortName>
        <ecNumber evidence="4 11">3.4.11.5</ecNumber>
    </recommendedName>
    <alternativeName>
        <fullName evidence="10 11">Prolyl aminopeptidase</fullName>
    </alternativeName>
</protein>
<name>A0A2W7NH71_9RHOB</name>
<dbReference type="SUPFAM" id="SSF53474">
    <property type="entry name" value="alpha/beta-Hydrolases"/>
    <property type="match status" value="1"/>
</dbReference>
<proteinExistence type="inferred from homology"/>
<dbReference type="PRINTS" id="PR00111">
    <property type="entry name" value="ABHYDROLASE"/>
</dbReference>
<evidence type="ECO:0000256" key="7">
    <source>
        <dbReference type="ARBA" id="ARBA00022490"/>
    </source>
</evidence>
<evidence type="ECO:0000256" key="2">
    <source>
        <dbReference type="ARBA" id="ARBA00004496"/>
    </source>
</evidence>
<dbReference type="PANTHER" id="PTHR43722:SF1">
    <property type="entry name" value="PROLINE IMINOPEPTIDASE"/>
    <property type="match status" value="1"/>
</dbReference>
<keyword evidence="7 11" id="KW-0963">Cytoplasm</keyword>
<dbReference type="PIRSF" id="PIRSF006431">
    <property type="entry name" value="Pept_S33"/>
    <property type="match status" value="1"/>
</dbReference>
<dbReference type="OrthoDB" id="9796770at2"/>
<keyword evidence="8 11" id="KW-0645">Protease</keyword>
<dbReference type="PRINTS" id="PR00793">
    <property type="entry name" value="PROAMNOPTASE"/>
</dbReference>
<accession>A0A2W7NH71</accession>
<keyword evidence="6 11" id="KW-0031">Aminopeptidase</keyword>
<dbReference type="Proteomes" id="UP000248916">
    <property type="component" value="Unassembled WGS sequence"/>
</dbReference>
<dbReference type="GO" id="GO:0004177">
    <property type="term" value="F:aminopeptidase activity"/>
    <property type="evidence" value="ECO:0007669"/>
    <property type="project" value="UniProtKB-UniRule"/>
</dbReference>
<evidence type="ECO:0000256" key="11">
    <source>
        <dbReference type="PIRNR" id="PIRNR006431"/>
    </source>
</evidence>
<dbReference type="EMBL" id="QKZL01000008">
    <property type="protein sequence ID" value="PZX16024.1"/>
    <property type="molecule type" value="Genomic_DNA"/>
</dbReference>
<evidence type="ECO:0000256" key="6">
    <source>
        <dbReference type="ARBA" id="ARBA00022438"/>
    </source>
</evidence>
<dbReference type="NCBIfam" id="TIGR01249">
    <property type="entry name" value="pro_imino_pep_1"/>
    <property type="match status" value="1"/>
</dbReference>
<dbReference type="GO" id="GO:0005737">
    <property type="term" value="C:cytoplasm"/>
    <property type="evidence" value="ECO:0007669"/>
    <property type="project" value="UniProtKB-SubCell"/>
</dbReference>
<gene>
    <name evidence="15" type="ORF">LX81_02296</name>
</gene>
<feature type="active site" description="Proton donor" evidence="12">
    <location>
        <position position="297"/>
    </location>
</feature>
<comment type="similarity">
    <text evidence="3 11 13">Belongs to the peptidase S33 family.</text>
</comment>
<sequence>MQADHAHPAAPSFAGHVDVGDGHSLYVEVSGPEDGLAAIVLHGGPGSGSHPGFRQLFDTQRYRVVLFDQRGAGRSRPRGGREHNTTAHLIADIERLRTRFGIADWLVVGGSWGATLALAYAERHPEHVRGLVLRSVFLGTRAEIETAFCETLPRFHPELHEDFLAELPPGERSRPLDAYWARILDPDPAVHRRAARAWYATERILSEFQPRTTRLSPDALADTPGPLPVSPFLEAHYFSHDCFLEPNEILHRAQRLEGLPGTLIQPRYDLLCPPATAHALARAWPTARIVGIPQAGHTMSDGGTVDALRRAVARHARDGDR</sequence>
<dbReference type="EC" id="3.4.11.5" evidence="4 11"/>
<dbReference type="Pfam" id="PF00561">
    <property type="entry name" value="Abhydrolase_1"/>
    <property type="match status" value="1"/>
</dbReference>
<keyword evidence="9 11" id="KW-0378">Hydrolase</keyword>
<evidence type="ECO:0000313" key="15">
    <source>
        <dbReference type="EMBL" id="PZX16024.1"/>
    </source>
</evidence>
<evidence type="ECO:0000256" key="3">
    <source>
        <dbReference type="ARBA" id="ARBA00010088"/>
    </source>
</evidence>
<evidence type="ECO:0000259" key="14">
    <source>
        <dbReference type="Pfam" id="PF00561"/>
    </source>
</evidence>
<dbReference type="Gene3D" id="3.40.50.1820">
    <property type="entry name" value="alpha/beta hydrolase"/>
    <property type="match status" value="1"/>
</dbReference>
<evidence type="ECO:0000256" key="12">
    <source>
        <dbReference type="PIRSR" id="PIRSR006431-1"/>
    </source>
</evidence>
<dbReference type="GO" id="GO:0006508">
    <property type="term" value="P:proteolysis"/>
    <property type="evidence" value="ECO:0007669"/>
    <property type="project" value="UniProtKB-KW"/>
</dbReference>
<dbReference type="InterPro" id="IPR029058">
    <property type="entry name" value="AB_hydrolase_fold"/>
</dbReference>